<sequence length="218" mass="23629">MGDGVVPLPEAERHTLVRCLARGSTPGGALPSIPLSFSLATILPPEPKNRLVDFCAKFGSSCNFVWNDLVAAPPEFMELVHDDFASQEANHPRHSDPNTSPDHSIVQRRRRGPREELSFLLNSLPALETAQPEVGSSGWKSVARLAVSGTPPTAHENPEDHFTSVVKPAPTYPTPLKSFHKVGLESSSTGSSFPADSAKPVPLAVVLLDSRQRQWESR</sequence>
<evidence type="ECO:0000313" key="2">
    <source>
        <dbReference type="EMBL" id="KAK8936049.1"/>
    </source>
</evidence>
<accession>A0AAP0G3W9</accession>
<feature type="region of interest" description="Disordered" evidence="1">
    <location>
        <begin position="87"/>
        <end position="111"/>
    </location>
</feature>
<feature type="compositionally biased region" description="Basic and acidic residues" evidence="1">
    <location>
        <begin position="87"/>
        <end position="96"/>
    </location>
</feature>
<dbReference type="EMBL" id="JBBWWQ010000011">
    <property type="protein sequence ID" value="KAK8936049.1"/>
    <property type="molecule type" value="Genomic_DNA"/>
</dbReference>
<protein>
    <submittedName>
        <fullName evidence="2">Uncharacterized protein</fullName>
    </submittedName>
</protein>
<keyword evidence="3" id="KW-1185">Reference proteome</keyword>
<reference evidence="2 3" key="1">
    <citation type="journal article" date="2022" name="Nat. Plants">
        <title>Genomes of leafy and leafless Platanthera orchids illuminate the evolution of mycoheterotrophy.</title>
        <authorList>
            <person name="Li M.H."/>
            <person name="Liu K.W."/>
            <person name="Li Z."/>
            <person name="Lu H.C."/>
            <person name="Ye Q.L."/>
            <person name="Zhang D."/>
            <person name="Wang J.Y."/>
            <person name="Li Y.F."/>
            <person name="Zhong Z.M."/>
            <person name="Liu X."/>
            <person name="Yu X."/>
            <person name="Liu D.K."/>
            <person name="Tu X.D."/>
            <person name="Liu B."/>
            <person name="Hao Y."/>
            <person name="Liao X.Y."/>
            <person name="Jiang Y.T."/>
            <person name="Sun W.H."/>
            <person name="Chen J."/>
            <person name="Chen Y.Q."/>
            <person name="Ai Y."/>
            <person name="Zhai J.W."/>
            <person name="Wu S.S."/>
            <person name="Zhou Z."/>
            <person name="Hsiao Y.Y."/>
            <person name="Wu W.L."/>
            <person name="Chen Y.Y."/>
            <person name="Lin Y.F."/>
            <person name="Hsu J.L."/>
            <person name="Li C.Y."/>
            <person name="Wang Z.W."/>
            <person name="Zhao X."/>
            <person name="Zhong W.Y."/>
            <person name="Ma X.K."/>
            <person name="Ma L."/>
            <person name="Huang J."/>
            <person name="Chen G.Z."/>
            <person name="Huang M.Z."/>
            <person name="Huang L."/>
            <person name="Peng D.H."/>
            <person name="Luo Y.B."/>
            <person name="Zou S.Q."/>
            <person name="Chen S.P."/>
            <person name="Lan S."/>
            <person name="Tsai W.C."/>
            <person name="Van de Peer Y."/>
            <person name="Liu Z.J."/>
        </authorList>
    </citation>
    <scope>NUCLEOTIDE SEQUENCE [LARGE SCALE GENOMIC DNA]</scope>
    <source>
        <strain evidence="2">Lor287</strain>
    </source>
</reference>
<evidence type="ECO:0000313" key="3">
    <source>
        <dbReference type="Proteomes" id="UP001418222"/>
    </source>
</evidence>
<dbReference type="Proteomes" id="UP001418222">
    <property type="component" value="Unassembled WGS sequence"/>
</dbReference>
<comment type="caution">
    <text evidence="2">The sequence shown here is derived from an EMBL/GenBank/DDBJ whole genome shotgun (WGS) entry which is preliminary data.</text>
</comment>
<evidence type="ECO:0000256" key="1">
    <source>
        <dbReference type="SAM" id="MobiDB-lite"/>
    </source>
</evidence>
<organism evidence="2 3">
    <name type="scientific">Platanthera zijinensis</name>
    <dbReference type="NCBI Taxonomy" id="2320716"/>
    <lineage>
        <taxon>Eukaryota</taxon>
        <taxon>Viridiplantae</taxon>
        <taxon>Streptophyta</taxon>
        <taxon>Embryophyta</taxon>
        <taxon>Tracheophyta</taxon>
        <taxon>Spermatophyta</taxon>
        <taxon>Magnoliopsida</taxon>
        <taxon>Liliopsida</taxon>
        <taxon>Asparagales</taxon>
        <taxon>Orchidaceae</taxon>
        <taxon>Orchidoideae</taxon>
        <taxon>Orchideae</taxon>
        <taxon>Orchidinae</taxon>
        <taxon>Platanthera</taxon>
    </lineage>
</organism>
<gene>
    <name evidence="2" type="ORF">KSP39_PZI014046</name>
</gene>
<name>A0AAP0G3W9_9ASPA</name>
<dbReference type="AlphaFoldDB" id="A0AAP0G3W9"/>
<proteinExistence type="predicted"/>